<dbReference type="InterPro" id="IPR036236">
    <property type="entry name" value="Znf_C2H2_sf"/>
</dbReference>
<dbReference type="FunFam" id="3.30.160.60:FF:001370">
    <property type="entry name" value="Zinc finger protein"/>
    <property type="match status" value="1"/>
</dbReference>
<dbReference type="PROSITE" id="PS50157">
    <property type="entry name" value="ZINC_FINGER_C2H2_2"/>
    <property type="match status" value="8"/>
</dbReference>
<dbReference type="GO" id="GO:0008270">
    <property type="term" value="F:zinc ion binding"/>
    <property type="evidence" value="ECO:0007669"/>
    <property type="project" value="UniProtKB-UniRule"/>
</dbReference>
<sequence>MDYKLCRLCYEKEASSSIFQSENEVQTIIKIVYCCKSVSVQDNDGLPGNICSSCDRELEACYQFLQKCEASDIKLRSLLTETQTSRNAQTDYYLKTEVKNEDIDDDTHHAGDQHSFPFKYHEPDKLRTENHEKYEAIIMRKRTPRRMKFKKEELICSVCARKCPSASALVVHMRIHTNEKPYQCSLCDKRYKDGGTLKRHTERNHLQHRERRFICENCGKGFYSKSDITIHMRVHTGETPYTCSICFMRFTQISAMLRHKKRHTEAKTHVCSICGKPFWTKEELKKHHSVHNDVRNFECPICNVQFKQKSNIKKHMSIHADPNRYVCNYCGQTFNLKGNLKSHINRKHSAKSGYCNICCKNVSNIEIHMWRHTGQRPLKCEFCPSSFYEMKALALHINFKHKKTDRFKCTMEGCPLGFPSKPMMMYHIAKFHDMRTPYPCDRCSRGFYRKNDLSRHKIGTHKERLL</sequence>
<feature type="binding site" evidence="12">
    <location>
        <position position="6"/>
    </location>
    <ligand>
        <name>Zn(2+)</name>
        <dbReference type="ChEBI" id="CHEBI:29105"/>
    </ligand>
</feature>
<evidence type="ECO:0000256" key="11">
    <source>
        <dbReference type="PROSITE-ProRule" id="PRU00042"/>
    </source>
</evidence>
<evidence type="ECO:0000256" key="4">
    <source>
        <dbReference type="ARBA" id="ARBA00022737"/>
    </source>
</evidence>
<reference evidence="15 16" key="1">
    <citation type="journal article" date="2015" name="Genome Biol. Evol.">
        <title>The genome of winter moth (Operophtera brumata) provides a genomic perspective on sexual dimorphism and phenology.</title>
        <authorList>
            <person name="Derks M.F."/>
            <person name="Smit S."/>
            <person name="Salis L."/>
            <person name="Schijlen E."/>
            <person name="Bossers A."/>
            <person name="Mateman C."/>
            <person name="Pijl A.S."/>
            <person name="de Ridder D."/>
            <person name="Groenen M.A."/>
            <person name="Visser M.E."/>
            <person name="Megens H.J."/>
        </authorList>
    </citation>
    <scope>NUCLEOTIDE SEQUENCE [LARGE SCALE GENOMIC DNA]</scope>
    <source>
        <strain evidence="15">WM2013NL</strain>
        <tissue evidence="15">Head and thorax</tissue>
    </source>
</reference>
<organism evidence="15 16">
    <name type="scientific">Operophtera brumata</name>
    <name type="common">Winter moth</name>
    <name type="synonym">Phalaena brumata</name>
    <dbReference type="NCBI Taxonomy" id="104452"/>
    <lineage>
        <taxon>Eukaryota</taxon>
        <taxon>Metazoa</taxon>
        <taxon>Ecdysozoa</taxon>
        <taxon>Arthropoda</taxon>
        <taxon>Hexapoda</taxon>
        <taxon>Insecta</taxon>
        <taxon>Pterygota</taxon>
        <taxon>Neoptera</taxon>
        <taxon>Endopterygota</taxon>
        <taxon>Lepidoptera</taxon>
        <taxon>Glossata</taxon>
        <taxon>Ditrysia</taxon>
        <taxon>Geometroidea</taxon>
        <taxon>Geometridae</taxon>
        <taxon>Larentiinae</taxon>
        <taxon>Operophtera</taxon>
    </lineage>
</organism>
<gene>
    <name evidence="15" type="ORF">OBRU01_06759</name>
</gene>
<comment type="subcellular location">
    <subcellularLocation>
        <location evidence="1">Nucleus</location>
    </subcellularLocation>
</comment>
<evidence type="ECO:0000256" key="1">
    <source>
        <dbReference type="ARBA" id="ARBA00004123"/>
    </source>
</evidence>
<keyword evidence="5 11" id="KW-0863">Zinc-finger</keyword>
<proteinExistence type="inferred from homology"/>
<feature type="domain" description="C2H2-type" evidence="13">
    <location>
        <begin position="213"/>
        <end position="240"/>
    </location>
</feature>
<dbReference type="EMBL" id="JTDY01000800">
    <property type="protein sequence ID" value="KOB75833.1"/>
    <property type="molecule type" value="Genomic_DNA"/>
</dbReference>
<dbReference type="InterPro" id="IPR012934">
    <property type="entry name" value="Znf_AD"/>
</dbReference>
<feature type="domain" description="C2H2-type" evidence="13">
    <location>
        <begin position="182"/>
        <end position="210"/>
    </location>
</feature>
<keyword evidence="9" id="KW-0804">Transcription</keyword>
<dbReference type="GO" id="GO:0003690">
    <property type="term" value="F:double-stranded DNA binding"/>
    <property type="evidence" value="ECO:0007669"/>
    <property type="project" value="UniProtKB-ARBA"/>
</dbReference>
<evidence type="ECO:0000256" key="9">
    <source>
        <dbReference type="ARBA" id="ARBA00023163"/>
    </source>
</evidence>
<dbReference type="Proteomes" id="UP000037510">
    <property type="component" value="Unassembled WGS sequence"/>
</dbReference>
<dbReference type="GO" id="GO:0010468">
    <property type="term" value="P:regulation of gene expression"/>
    <property type="evidence" value="ECO:0007669"/>
    <property type="project" value="TreeGrafter"/>
</dbReference>
<evidence type="ECO:0000256" key="5">
    <source>
        <dbReference type="ARBA" id="ARBA00022771"/>
    </source>
</evidence>
<keyword evidence="8" id="KW-0238">DNA-binding</keyword>
<keyword evidence="10" id="KW-0539">Nucleus</keyword>
<dbReference type="InterPro" id="IPR013087">
    <property type="entry name" value="Znf_C2H2_type"/>
</dbReference>
<evidence type="ECO:0000259" key="14">
    <source>
        <dbReference type="PROSITE" id="PS51915"/>
    </source>
</evidence>
<feature type="domain" description="C2H2-type" evidence="13">
    <location>
        <begin position="438"/>
        <end position="461"/>
    </location>
</feature>
<dbReference type="AlphaFoldDB" id="A0A0L7LJU2"/>
<evidence type="ECO:0000256" key="7">
    <source>
        <dbReference type="ARBA" id="ARBA00023015"/>
    </source>
</evidence>
<evidence type="ECO:0000259" key="13">
    <source>
        <dbReference type="PROSITE" id="PS50157"/>
    </source>
</evidence>
<protein>
    <submittedName>
        <fullName evidence="15">Uncharacterized protein</fullName>
    </submittedName>
</protein>
<dbReference type="InterPro" id="IPR050331">
    <property type="entry name" value="Zinc_finger"/>
</dbReference>
<dbReference type="FunFam" id="3.30.160.60:FF:000446">
    <property type="entry name" value="Zinc finger protein"/>
    <property type="match status" value="2"/>
</dbReference>
<evidence type="ECO:0000256" key="10">
    <source>
        <dbReference type="ARBA" id="ARBA00023242"/>
    </source>
</evidence>
<dbReference type="Gene3D" id="3.40.1800.20">
    <property type="match status" value="1"/>
</dbReference>
<feature type="binding site" evidence="12">
    <location>
        <position position="51"/>
    </location>
    <ligand>
        <name>Zn(2+)</name>
        <dbReference type="ChEBI" id="CHEBI:29105"/>
    </ligand>
</feature>
<accession>A0A0L7LJU2</accession>
<evidence type="ECO:0000313" key="15">
    <source>
        <dbReference type="EMBL" id="KOB75833.1"/>
    </source>
</evidence>
<dbReference type="PROSITE" id="PS00028">
    <property type="entry name" value="ZINC_FINGER_C2H2_1"/>
    <property type="match status" value="9"/>
</dbReference>
<keyword evidence="3 12" id="KW-0479">Metal-binding</keyword>
<dbReference type="STRING" id="104452.A0A0L7LJU2"/>
<evidence type="ECO:0000256" key="2">
    <source>
        <dbReference type="ARBA" id="ARBA00006991"/>
    </source>
</evidence>
<feature type="domain" description="C2H2-type" evidence="13">
    <location>
        <begin position="154"/>
        <end position="181"/>
    </location>
</feature>
<evidence type="ECO:0000256" key="8">
    <source>
        <dbReference type="ARBA" id="ARBA00023125"/>
    </source>
</evidence>
<comment type="caution">
    <text evidence="15">The sequence shown here is derived from an EMBL/GenBank/DDBJ whole genome shotgun (WGS) entry which is preliminary data.</text>
</comment>
<dbReference type="PANTHER" id="PTHR16515:SF55">
    <property type="entry name" value="C2H2-TYPE DOMAIN-CONTAINING PROTEIN"/>
    <property type="match status" value="1"/>
</dbReference>
<comment type="similarity">
    <text evidence="2">Belongs to the krueppel C2H2-type zinc-finger protein family.</text>
</comment>
<feature type="domain" description="ZAD" evidence="14">
    <location>
        <begin position="4"/>
        <end position="78"/>
    </location>
</feature>
<keyword evidence="4" id="KW-0677">Repeat</keyword>
<dbReference type="PANTHER" id="PTHR16515">
    <property type="entry name" value="PR DOMAIN ZINC FINGER PROTEIN"/>
    <property type="match status" value="1"/>
</dbReference>
<feature type="binding site" evidence="12">
    <location>
        <position position="54"/>
    </location>
    <ligand>
        <name>Zn(2+)</name>
        <dbReference type="ChEBI" id="CHEBI:29105"/>
    </ligand>
</feature>
<dbReference type="SMART" id="SM00868">
    <property type="entry name" value="zf-AD"/>
    <property type="match status" value="1"/>
</dbReference>
<dbReference type="SUPFAM" id="SSF57716">
    <property type="entry name" value="Glucocorticoid receptor-like (DNA-binding domain)"/>
    <property type="match status" value="1"/>
</dbReference>
<dbReference type="Pfam" id="PF07776">
    <property type="entry name" value="zf-AD"/>
    <property type="match status" value="1"/>
</dbReference>
<keyword evidence="16" id="KW-1185">Reference proteome</keyword>
<keyword evidence="6 12" id="KW-0862">Zinc</keyword>
<dbReference type="SMART" id="SM00355">
    <property type="entry name" value="ZnF_C2H2"/>
    <property type="match status" value="10"/>
</dbReference>
<keyword evidence="7" id="KW-0805">Transcription regulation</keyword>
<name>A0A0L7LJU2_OPEBR</name>
<dbReference type="PROSITE" id="PS51915">
    <property type="entry name" value="ZAD"/>
    <property type="match status" value="1"/>
</dbReference>
<dbReference type="Pfam" id="PF00096">
    <property type="entry name" value="zf-C2H2"/>
    <property type="match status" value="5"/>
</dbReference>
<feature type="domain" description="C2H2-type" evidence="13">
    <location>
        <begin position="269"/>
        <end position="296"/>
    </location>
</feature>
<feature type="domain" description="C2H2-type" evidence="13">
    <location>
        <begin position="297"/>
        <end position="324"/>
    </location>
</feature>
<dbReference type="SMART" id="SM00614">
    <property type="entry name" value="ZnF_BED"/>
    <property type="match status" value="1"/>
</dbReference>
<feature type="binding site" evidence="12">
    <location>
        <position position="9"/>
    </location>
    <ligand>
        <name>Zn(2+)</name>
        <dbReference type="ChEBI" id="CHEBI:29105"/>
    </ligand>
</feature>
<feature type="domain" description="C2H2-type" evidence="13">
    <location>
        <begin position="325"/>
        <end position="353"/>
    </location>
</feature>
<dbReference type="Gene3D" id="3.30.160.60">
    <property type="entry name" value="Classic Zinc Finger"/>
    <property type="match status" value="9"/>
</dbReference>
<evidence type="ECO:0000256" key="6">
    <source>
        <dbReference type="ARBA" id="ARBA00022833"/>
    </source>
</evidence>
<evidence type="ECO:0000256" key="3">
    <source>
        <dbReference type="ARBA" id="ARBA00022723"/>
    </source>
</evidence>
<dbReference type="FunFam" id="3.30.160.60:FF:000145">
    <property type="entry name" value="Zinc finger protein 574"/>
    <property type="match status" value="1"/>
</dbReference>
<dbReference type="SUPFAM" id="SSF57667">
    <property type="entry name" value="beta-beta-alpha zinc fingers"/>
    <property type="match status" value="6"/>
</dbReference>
<evidence type="ECO:0000313" key="16">
    <source>
        <dbReference type="Proteomes" id="UP000037510"/>
    </source>
</evidence>
<dbReference type="GO" id="GO:0005634">
    <property type="term" value="C:nucleus"/>
    <property type="evidence" value="ECO:0007669"/>
    <property type="project" value="UniProtKB-SubCell"/>
</dbReference>
<feature type="domain" description="C2H2-type" evidence="13">
    <location>
        <begin position="241"/>
        <end position="268"/>
    </location>
</feature>
<evidence type="ECO:0000256" key="12">
    <source>
        <dbReference type="PROSITE-ProRule" id="PRU01263"/>
    </source>
</evidence>